<sequence length="71" mass="8337">MAHNRRLTTDQDFKEAQERQVPIRVFQDDHIVDSGGIVVRFTEETVVLQSGVSDVAYHQRALCEFFEMRKR</sequence>
<comment type="caution">
    <text evidence="1">The sequence shown here is derived from an EMBL/GenBank/DDBJ whole genome shotgun (WGS) entry which is preliminary data.</text>
</comment>
<dbReference type="Proteomes" id="UP000450917">
    <property type="component" value="Unassembled WGS sequence"/>
</dbReference>
<dbReference type="RefSeq" id="WP_054800421.1">
    <property type="nucleotide sequence ID" value="NZ_JARTHJ010000322.1"/>
</dbReference>
<proteinExistence type="predicted"/>
<keyword evidence="2" id="KW-1185">Reference proteome</keyword>
<dbReference type="EMBL" id="WNZX01000042">
    <property type="protein sequence ID" value="MUG74056.1"/>
    <property type="molecule type" value="Genomic_DNA"/>
</dbReference>
<reference evidence="1 2" key="1">
    <citation type="submission" date="2019-11" db="EMBL/GenBank/DDBJ databases">
        <title>Draft genome sequences of five Paenibacillus species of dairy origin.</title>
        <authorList>
            <person name="Olajide A.M."/>
            <person name="Chen S."/>
            <person name="Lapointe G."/>
        </authorList>
    </citation>
    <scope>NUCLEOTIDE SEQUENCE [LARGE SCALE GENOMIC DNA]</scope>
    <source>
        <strain evidence="1 2">2CS3</strain>
    </source>
</reference>
<organism evidence="1 2">
    <name type="scientific">Paenibacillus validus</name>
    <dbReference type="NCBI Taxonomy" id="44253"/>
    <lineage>
        <taxon>Bacteria</taxon>
        <taxon>Bacillati</taxon>
        <taxon>Bacillota</taxon>
        <taxon>Bacilli</taxon>
        <taxon>Bacillales</taxon>
        <taxon>Paenibacillaceae</taxon>
        <taxon>Paenibacillus</taxon>
    </lineage>
</organism>
<name>A0A7X2ZH46_9BACL</name>
<evidence type="ECO:0000313" key="2">
    <source>
        <dbReference type="Proteomes" id="UP000450917"/>
    </source>
</evidence>
<protein>
    <submittedName>
        <fullName evidence="1">Uncharacterized protein</fullName>
    </submittedName>
</protein>
<dbReference type="AlphaFoldDB" id="A0A7X2ZH46"/>
<accession>A0A7X2ZH46</accession>
<evidence type="ECO:0000313" key="1">
    <source>
        <dbReference type="EMBL" id="MUG74056.1"/>
    </source>
</evidence>
<gene>
    <name evidence="1" type="ORF">GNP93_26130</name>
</gene>